<dbReference type="Pfam" id="PF13356">
    <property type="entry name" value="Arm-DNA-bind_3"/>
    <property type="match status" value="1"/>
</dbReference>
<dbReference type="Pfam" id="PF22022">
    <property type="entry name" value="Phage_int_M"/>
    <property type="match status" value="1"/>
</dbReference>
<evidence type="ECO:0000313" key="6">
    <source>
        <dbReference type="EMBL" id="RII84628.1"/>
    </source>
</evidence>
<dbReference type="PANTHER" id="PTHR30629">
    <property type="entry name" value="PROPHAGE INTEGRASE"/>
    <property type="match status" value="1"/>
</dbReference>
<dbReference type="CDD" id="cd00801">
    <property type="entry name" value="INT_P4_C"/>
    <property type="match status" value="1"/>
</dbReference>
<dbReference type="PROSITE" id="PS51898">
    <property type="entry name" value="TYR_RECOMBINASE"/>
    <property type="match status" value="1"/>
</dbReference>
<keyword evidence="2" id="KW-0229">DNA integration</keyword>
<dbReference type="SUPFAM" id="SSF56349">
    <property type="entry name" value="DNA breaking-rejoining enzymes"/>
    <property type="match status" value="1"/>
</dbReference>
<dbReference type="Gene3D" id="1.10.150.130">
    <property type="match status" value="1"/>
</dbReference>
<dbReference type="InterPro" id="IPR050808">
    <property type="entry name" value="Phage_Integrase"/>
</dbReference>
<dbReference type="Proteomes" id="UP000266483">
    <property type="component" value="Unassembled WGS sequence"/>
</dbReference>
<dbReference type="Pfam" id="PF00589">
    <property type="entry name" value="Phage_integrase"/>
    <property type="match status" value="1"/>
</dbReference>
<reference evidence="6 7" key="1">
    <citation type="submission" date="2017-08" db="EMBL/GenBank/DDBJ databases">
        <title>Pusillimonas indicus sp. nov., a member of the family Alcaligenaceae isolated from surface seawater.</title>
        <authorList>
            <person name="Li J."/>
        </authorList>
    </citation>
    <scope>NUCLEOTIDE SEQUENCE [LARGE SCALE GENOMIC DNA]</scope>
    <source>
        <strain evidence="6 7">17-4A</strain>
    </source>
</reference>
<accession>A0ABX9N0B1</accession>
<evidence type="ECO:0000256" key="3">
    <source>
        <dbReference type="ARBA" id="ARBA00023125"/>
    </source>
</evidence>
<dbReference type="PANTHER" id="PTHR30629:SF2">
    <property type="entry name" value="PROPHAGE INTEGRASE INTS-RELATED"/>
    <property type="match status" value="1"/>
</dbReference>
<keyword evidence="7" id="KW-1185">Reference proteome</keyword>
<evidence type="ECO:0000259" key="5">
    <source>
        <dbReference type="PROSITE" id="PS51898"/>
    </source>
</evidence>
<dbReference type="InterPro" id="IPR002104">
    <property type="entry name" value="Integrase_catalytic"/>
</dbReference>
<dbReference type="Gene3D" id="1.10.443.10">
    <property type="entry name" value="Intergrase catalytic core"/>
    <property type="match status" value="1"/>
</dbReference>
<dbReference type="InterPro" id="IPR025166">
    <property type="entry name" value="Integrase_DNA_bind_dom"/>
</dbReference>
<evidence type="ECO:0000256" key="4">
    <source>
        <dbReference type="ARBA" id="ARBA00023172"/>
    </source>
</evidence>
<name>A0ABX9N0B1_9BURK</name>
<sequence>MVKITDRQAQAIKPGGKAIPAGVTGLTLQPGKTAGSGKWTLRFVSPVTGKRRDMGLGAYPDTGVAEAIASALAARQQIASGVDPIEAKKELSEIPTFEAASRKRWDEVKKGFRNEKHITQWIGTLEQHVFPHIGTVKVDKLDPRRFADVLRPIWLTIPETARRVKQRCADVMAWAWAHGYVTSNPLDVTDRLLAAQPTPTNHQPAMPWAQVGSFVRASLMVEPLLGARAALLFVILTAARSGEVRAATWEEIDLDAKLWTVPAGRMKANMMHRVPLSDAAVDLLQRQGERKAGQLVFPSMRGKELSDMALTVLLRKAQAVSDVPGRVATAHGFRSSFRDWAADNGYGKDIAERALAHVIGNKTQRAYERTDLFDARRTMMQNWSNFVFSDQSNVVPINQKTGTNGSRSYLD</sequence>
<evidence type="ECO:0000313" key="7">
    <source>
        <dbReference type="Proteomes" id="UP000266483"/>
    </source>
</evidence>
<keyword evidence="4" id="KW-0233">DNA recombination</keyword>
<evidence type="ECO:0000256" key="2">
    <source>
        <dbReference type="ARBA" id="ARBA00022908"/>
    </source>
</evidence>
<comment type="caution">
    <text evidence="6">The sequence shown here is derived from an EMBL/GenBank/DDBJ whole genome shotgun (WGS) entry which is preliminary data.</text>
</comment>
<organism evidence="6 7">
    <name type="scientific">Neopusillimonas maritima</name>
    <dbReference type="NCBI Taxonomy" id="2026239"/>
    <lineage>
        <taxon>Bacteria</taxon>
        <taxon>Pseudomonadati</taxon>
        <taxon>Pseudomonadota</taxon>
        <taxon>Betaproteobacteria</taxon>
        <taxon>Burkholderiales</taxon>
        <taxon>Alcaligenaceae</taxon>
        <taxon>Neopusillimonas</taxon>
    </lineage>
</organism>
<proteinExistence type="inferred from homology"/>
<comment type="similarity">
    <text evidence="1">Belongs to the 'phage' integrase family.</text>
</comment>
<dbReference type="Gene3D" id="3.30.160.390">
    <property type="entry name" value="Integrase, DNA-binding domain"/>
    <property type="match status" value="1"/>
</dbReference>
<evidence type="ECO:0000256" key="1">
    <source>
        <dbReference type="ARBA" id="ARBA00008857"/>
    </source>
</evidence>
<keyword evidence="3" id="KW-0238">DNA-binding</keyword>
<dbReference type="EMBL" id="NQOU01000001">
    <property type="protein sequence ID" value="RII84628.1"/>
    <property type="molecule type" value="Genomic_DNA"/>
</dbReference>
<dbReference type="InterPro" id="IPR053876">
    <property type="entry name" value="Phage_int_M"/>
</dbReference>
<dbReference type="InterPro" id="IPR038488">
    <property type="entry name" value="Integrase_DNA-bd_sf"/>
</dbReference>
<protein>
    <submittedName>
        <fullName evidence="6">Integrase</fullName>
    </submittedName>
</protein>
<dbReference type="InterPro" id="IPR013762">
    <property type="entry name" value="Integrase-like_cat_sf"/>
</dbReference>
<dbReference type="InterPro" id="IPR010998">
    <property type="entry name" value="Integrase_recombinase_N"/>
</dbReference>
<gene>
    <name evidence="6" type="ORF">CJO09_03930</name>
</gene>
<dbReference type="RefSeq" id="WP_119441376.1">
    <property type="nucleotide sequence ID" value="NZ_CP170494.1"/>
</dbReference>
<feature type="domain" description="Tyr recombinase" evidence="5">
    <location>
        <begin position="201"/>
        <end position="380"/>
    </location>
</feature>
<dbReference type="InterPro" id="IPR011010">
    <property type="entry name" value="DNA_brk_join_enz"/>
</dbReference>